<evidence type="ECO:0000313" key="1">
    <source>
        <dbReference type="EMBL" id="OIW24174.1"/>
    </source>
</evidence>
<dbReference type="AlphaFoldDB" id="A0A1J7I9P2"/>
<protein>
    <submittedName>
        <fullName evidence="1">Uncharacterized protein</fullName>
    </submittedName>
</protein>
<evidence type="ECO:0000313" key="2">
    <source>
        <dbReference type="Proteomes" id="UP000182658"/>
    </source>
</evidence>
<dbReference type="EMBL" id="KV875104">
    <property type="protein sequence ID" value="OIW24174.1"/>
    <property type="molecule type" value="Genomic_DNA"/>
</dbReference>
<dbReference type="Proteomes" id="UP000182658">
    <property type="component" value="Unassembled WGS sequence"/>
</dbReference>
<dbReference type="InParanoid" id="A0A1J7I9P2"/>
<name>A0A1J7I9P2_9PEZI</name>
<sequence>MSGEVENDSAKGTFVITIGGPVWTAPDEGYFWTKYPGSVPITKLPFAFSRRHGTRLPKPPEVHLVKTLSLHDGRISTLTIRSGSGFAEIDRQAVPEAATVEQAAFQLFFKRFPAASLAPPPSTFSSNVKPPTRLARVYIAPPHRQTNNRAAVSPSQGLLGRRQLPKFHILSLPTVYYDTLQRFTSGPGRGSEMANNVVLGLTWWRSVLLLPCSGCVLLLYESSNDSNPLFQQNSKLQQQASDLNAFKQQLEAGERQTSQLQFGCKNGSKLQQQAMAFKQQSAAAGNVFQQSTKLQQQASDLNAFKQQLEAAARQVTVWPYGQGYWRY</sequence>
<accession>A0A1J7I9P2</accession>
<reference evidence="1 2" key="1">
    <citation type="submission" date="2016-10" db="EMBL/GenBank/DDBJ databases">
        <title>Draft genome sequence of Coniochaeta ligniaria NRRL30616, a lignocellulolytic fungus for bioabatement of inhibitors in plant biomass hydrolysates.</title>
        <authorList>
            <consortium name="DOE Joint Genome Institute"/>
            <person name="Jimenez D.J."/>
            <person name="Hector R.E."/>
            <person name="Riley R."/>
            <person name="Sun H."/>
            <person name="Grigoriev I.V."/>
            <person name="Van Elsas J.D."/>
            <person name="Nichols N.N."/>
        </authorList>
    </citation>
    <scope>NUCLEOTIDE SEQUENCE [LARGE SCALE GENOMIC DNA]</scope>
    <source>
        <strain evidence="1 2">NRRL 30616</strain>
    </source>
</reference>
<gene>
    <name evidence="1" type="ORF">CONLIGDRAFT_685800</name>
</gene>
<proteinExistence type="predicted"/>
<keyword evidence="2" id="KW-1185">Reference proteome</keyword>
<organism evidence="1 2">
    <name type="scientific">Coniochaeta ligniaria NRRL 30616</name>
    <dbReference type="NCBI Taxonomy" id="1408157"/>
    <lineage>
        <taxon>Eukaryota</taxon>
        <taxon>Fungi</taxon>
        <taxon>Dikarya</taxon>
        <taxon>Ascomycota</taxon>
        <taxon>Pezizomycotina</taxon>
        <taxon>Sordariomycetes</taxon>
        <taxon>Sordariomycetidae</taxon>
        <taxon>Coniochaetales</taxon>
        <taxon>Coniochaetaceae</taxon>
        <taxon>Coniochaeta</taxon>
    </lineage>
</organism>